<keyword evidence="4" id="KW-0539">Nucleus</keyword>
<dbReference type="SMART" id="SM00066">
    <property type="entry name" value="GAL4"/>
    <property type="match status" value="1"/>
</dbReference>
<keyword evidence="2" id="KW-0238">DNA-binding</keyword>
<gene>
    <name evidence="6" type="ORF">ASPCADRAFT_37622</name>
</gene>
<dbReference type="CDD" id="cd00067">
    <property type="entry name" value="GAL4"/>
    <property type="match status" value="1"/>
</dbReference>
<dbReference type="PANTHER" id="PTHR47657">
    <property type="entry name" value="STEROL REGULATORY ELEMENT-BINDING PROTEIN ECM22"/>
    <property type="match status" value="1"/>
</dbReference>
<reference evidence="7" key="1">
    <citation type="journal article" date="2017" name="Genome Biol.">
        <title>Comparative genomics reveals high biological diversity and specific adaptations in the industrially and medically important fungal genus Aspergillus.</title>
        <authorList>
            <person name="de Vries R.P."/>
            <person name="Riley R."/>
            <person name="Wiebenga A."/>
            <person name="Aguilar-Osorio G."/>
            <person name="Amillis S."/>
            <person name="Uchima C.A."/>
            <person name="Anderluh G."/>
            <person name="Asadollahi M."/>
            <person name="Askin M."/>
            <person name="Barry K."/>
            <person name="Battaglia E."/>
            <person name="Bayram O."/>
            <person name="Benocci T."/>
            <person name="Braus-Stromeyer S.A."/>
            <person name="Caldana C."/>
            <person name="Canovas D."/>
            <person name="Cerqueira G.C."/>
            <person name="Chen F."/>
            <person name="Chen W."/>
            <person name="Choi C."/>
            <person name="Clum A."/>
            <person name="Dos Santos R.A."/>
            <person name="Damasio A.R."/>
            <person name="Diallinas G."/>
            <person name="Emri T."/>
            <person name="Fekete E."/>
            <person name="Flipphi M."/>
            <person name="Freyberg S."/>
            <person name="Gallo A."/>
            <person name="Gournas C."/>
            <person name="Habgood R."/>
            <person name="Hainaut M."/>
            <person name="Harispe M.L."/>
            <person name="Henrissat B."/>
            <person name="Hilden K.S."/>
            <person name="Hope R."/>
            <person name="Hossain A."/>
            <person name="Karabika E."/>
            <person name="Karaffa L."/>
            <person name="Karanyi Z."/>
            <person name="Krasevec N."/>
            <person name="Kuo A."/>
            <person name="Kusch H."/>
            <person name="LaButti K."/>
            <person name="Lagendijk E.L."/>
            <person name="Lapidus A."/>
            <person name="Levasseur A."/>
            <person name="Lindquist E."/>
            <person name="Lipzen A."/>
            <person name="Logrieco A.F."/>
            <person name="MacCabe A."/>
            <person name="Maekelae M.R."/>
            <person name="Malavazi I."/>
            <person name="Melin P."/>
            <person name="Meyer V."/>
            <person name="Mielnichuk N."/>
            <person name="Miskei M."/>
            <person name="Molnar A.P."/>
            <person name="Mule G."/>
            <person name="Ngan C.Y."/>
            <person name="Orejas M."/>
            <person name="Orosz E."/>
            <person name="Ouedraogo J.P."/>
            <person name="Overkamp K.M."/>
            <person name="Park H.-S."/>
            <person name="Perrone G."/>
            <person name="Piumi F."/>
            <person name="Punt P.J."/>
            <person name="Ram A.F."/>
            <person name="Ramon A."/>
            <person name="Rauscher S."/>
            <person name="Record E."/>
            <person name="Riano-Pachon D.M."/>
            <person name="Robert V."/>
            <person name="Roehrig J."/>
            <person name="Ruller R."/>
            <person name="Salamov A."/>
            <person name="Salih N.S."/>
            <person name="Samson R.A."/>
            <person name="Sandor E."/>
            <person name="Sanguinetti M."/>
            <person name="Schuetze T."/>
            <person name="Sepcic K."/>
            <person name="Shelest E."/>
            <person name="Sherlock G."/>
            <person name="Sophianopoulou V."/>
            <person name="Squina F.M."/>
            <person name="Sun H."/>
            <person name="Susca A."/>
            <person name="Todd R.B."/>
            <person name="Tsang A."/>
            <person name="Unkles S.E."/>
            <person name="van de Wiele N."/>
            <person name="van Rossen-Uffink D."/>
            <person name="Oliveira J.V."/>
            <person name="Vesth T.C."/>
            <person name="Visser J."/>
            <person name="Yu J.-H."/>
            <person name="Zhou M."/>
            <person name="Andersen M.R."/>
            <person name="Archer D.B."/>
            <person name="Baker S.E."/>
            <person name="Benoit I."/>
            <person name="Brakhage A.A."/>
            <person name="Braus G.H."/>
            <person name="Fischer R."/>
            <person name="Frisvad J.C."/>
            <person name="Goldman G.H."/>
            <person name="Houbraken J."/>
            <person name="Oakley B."/>
            <person name="Pocsi I."/>
            <person name="Scazzocchio C."/>
            <person name="Seiboth B."/>
            <person name="vanKuyk P.A."/>
            <person name="Wortman J."/>
            <person name="Dyer P.S."/>
            <person name="Grigoriev I.V."/>
        </authorList>
    </citation>
    <scope>NUCLEOTIDE SEQUENCE [LARGE SCALE GENOMIC DNA]</scope>
    <source>
        <strain evidence="7">ITEM 5010</strain>
    </source>
</reference>
<evidence type="ECO:0000259" key="5">
    <source>
        <dbReference type="PROSITE" id="PS50048"/>
    </source>
</evidence>
<dbReference type="InterPro" id="IPR052400">
    <property type="entry name" value="Zn2-C6_fungal_TF"/>
</dbReference>
<dbReference type="InterPro" id="IPR001138">
    <property type="entry name" value="Zn2Cys6_DnaBD"/>
</dbReference>
<dbReference type="GO" id="GO:0003677">
    <property type="term" value="F:DNA binding"/>
    <property type="evidence" value="ECO:0007669"/>
    <property type="project" value="UniProtKB-KW"/>
</dbReference>
<dbReference type="SUPFAM" id="SSF57701">
    <property type="entry name" value="Zn2/Cys6 DNA-binding domain"/>
    <property type="match status" value="1"/>
</dbReference>
<keyword evidence="7" id="KW-1185">Reference proteome</keyword>
<dbReference type="AlphaFoldDB" id="A0A1R3S277"/>
<dbReference type="GO" id="GO:0008270">
    <property type="term" value="F:zinc ion binding"/>
    <property type="evidence" value="ECO:0007669"/>
    <property type="project" value="InterPro"/>
</dbReference>
<dbReference type="GO" id="GO:0009893">
    <property type="term" value="P:positive regulation of metabolic process"/>
    <property type="evidence" value="ECO:0007669"/>
    <property type="project" value="UniProtKB-ARBA"/>
</dbReference>
<name>A0A1R3S277_ASPC5</name>
<evidence type="ECO:0000256" key="1">
    <source>
        <dbReference type="ARBA" id="ARBA00023015"/>
    </source>
</evidence>
<dbReference type="PROSITE" id="PS50048">
    <property type="entry name" value="ZN2_CY6_FUNGAL_2"/>
    <property type="match status" value="1"/>
</dbReference>
<keyword evidence="1" id="KW-0805">Transcription regulation</keyword>
<dbReference type="Proteomes" id="UP000188318">
    <property type="component" value="Unassembled WGS sequence"/>
</dbReference>
<dbReference type="GO" id="GO:0000981">
    <property type="term" value="F:DNA-binding transcription factor activity, RNA polymerase II-specific"/>
    <property type="evidence" value="ECO:0007669"/>
    <property type="project" value="InterPro"/>
</dbReference>
<evidence type="ECO:0000256" key="2">
    <source>
        <dbReference type="ARBA" id="ARBA00023125"/>
    </source>
</evidence>
<feature type="domain" description="Zn(2)-C6 fungal-type" evidence="5">
    <location>
        <begin position="21"/>
        <end position="51"/>
    </location>
</feature>
<dbReference type="VEuPathDB" id="FungiDB:ASPCADRAFT_37622"/>
<dbReference type="EMBL" id="KV907493">
    <property type="protein sequence ID" value="OOG00870.1"/>
    <property type="molecule type" value="Genomic_DNA"/>
</dbReference>
<dbReference type="PROSITE" id="PS00463">
    <property type="entry name" value="ZN2_CY6_FUNGAL_1"/>
    <property type="match status" value="1"/>
</dbReference>
<evidence type="ECO:0000256" key="4">
    <source>
        <dbReference type="ARBA" id="ARBA00023242"/>
    </source>
</evidence>
<evidence type="ECO:0000313" key="6">
    <source>
        <dbReference type="EMBL" id="OOG00870.1"/>
    </source>
</evidence>
<dbReference type="PANTHER" id="PTHR47657:SF11">
    <property type="entry name" value="FINGER DOMAIN PROTEIN, PUTATIVE (AFU_ORTHOLOGUE AFUA_1G01650)-RELATED"/>
    <property type="match status" value="1"/>
</dbReference>
<accession>A0A1R3S277</accession>
<evidence type="ECO:0000256" key="3">
    <source>
        <dbReference type="ARBA" id="ARBA00023163"/>
    </source>
</evidence>
<dbReference type="Gene3D" id="4.10.240.10">
    <property type="entry name" value="Zn(2)-C6 fungal-type DNA-binding domain"/>
    <property type="match status" value="1"/>
</dbReference>
<dbReference type="OrthoDB" id="3031538at2759"/>
<dbReference type="Pfam" id="PF00172">
    <property type="entry name" value="Zn_clus"/>
    <property type="match status" value="1"/>
</dbReference>
<dbReference type="InterPro" id="IPR036864">
    <property type="entry name" value="Zn2-C6_fun-type_DNA-bd_sf"/>
</dbReference>
<evidence type="ECO:0000313" key="7">
    <source>
        <dbReference type="Proteomes" id="UP000188318"/>
    </source>
</evidence>
<proteinExistence type="predicted"/>
<dbReference type="OMA" id="YLWYRKA"/>
<sequence length="391" mass="43523">MALSGQRQGQQGTIRRRSRSGCRNCKLRKVKCDEGKPQCHRCRSYGVSCNFVSNIPDLQPIAADPGQSLMVQRPLSNAVWTADASASYQLNARCQDFVTRYLGRSLITPDDPNMIQVNRKLLELAFADPCLMHASLAVALTYDRHLNGSLGDRSTLEECYHWAQSTVLFNKRLGQPIAAKDKDAIWGTAAALLILTFASPEAYIPEQAWPLKSSDSDLSWLSMSKGKMSLWHMVNPLRPGSLFRVMAVTFAHMLSPLPEVGIDGIPKALATVCNLRDTSTAENNPYFHAAHAVSQVLDLSDSDVTMGPTQLFLRSIQGPFEELLRNKNPTALLLLYLWYRKVGRSIWWIELRARVECPSICLYLRLYHADNSAVQAFLPGGALAQVSPWSC</sequence>
<protein>
    <recommendedName>
        <fullName evidence="5">Zn(2)-C6 fungal-type domain-containing protein</fullName>
    </recommendedName>
</protein>
<organism evidence="6 7">
    <name type="scientific">Aspergillus carbonarius (strain ITEM 5010)</name>
    <dbReference type="NCBI Taxonomy" id="602072"/>
    <lineage>
        <taxon>Eukaryota</taxon>
        <taxon>Fungi</taxon>
        <taxon>Dikarya</taxon>
        <taxon>Ascomycota</taxon>
        <taxon>Pezizomycotina</taxon>
        <taxon>Eurotiomycetes</taxon>
        <taxon>Eurotiomycetidae</taxon>
        <taxon>Eurotiales</taxon>
        <taxon>Aspergillaceae</taxon>
        <taxon>Aspergillus</taxon>
        <taxon>Aspergillus subgen. Circumdati</taxon>
    </lineage>
</organism>
<keyword evidence="3" id="KW-0804">Transcription</keyword>